<dbReference type="CDD" id="cd23934">
    <property type="entry name" value="AGPR_1_C"/>
    <property type="match status" value="1"/>
</dbReference>
<dbReference type="Proteomes" id="UP000000940">
    <property type="component" value="Chromosome"/>
</dbReference>
<keyword evidence="7" id="KW-0963">Cytoplasm</keyword>
<keyword evidence="5 7" id="KW-0560">Oxidoreductase</keyword>
<dbReference type="Gene3D" id="3.30.360.10">
    <property type="entry name" value="Dihydrodipicolinate Reductase, domain 2"/>
    <property type="match status" value="1"/>
</dbReference>
<dbReference type="AlphaFoldDB" id="D2C834"/>
<dbReference type="InterPro" id="IPR036291">
    <property type="entry name" value="NAD(P)-bd_dom_sf"/>
</dbReference>
<evidence type="ECO:0000256" key="7">
    <source>
        <dbReference type="HAMAP-Rule" id="MF_00150"/>
    </source>
</evidence>
<evidence type="ECO:0000313" key="11">
    <source>
        <dbReference type="Proteomes" id="UP000000940"/>
    </source>
</evidence>
<comment type="function">
    <text evidence="7">Catalyzes the NADPH-dependent reduction of N-acetyl-5-glutamyl phosphate to yield N-acetyl-L-glutamate 5-semialdehyde.</text>
</comment>
<dbReference type="GO" id="GO:0051287">
    <property type="term" value="F:NAD binding"/>
    <property type="evidence" value="ECO:0007669"/>
    <property type="project" value="InterPro"/>
</dbReference>
<dbReference type="InterPro" id="IPR058924">
    <property type="entry name" value="AGPR_dimerisation_dom"/>
</dbReference>
<evidence type="ECO:0000256" key="5">
    <source>
        <dbReference type="ARBA" id="ARBA00023002"/>
    </source>
</evidence>
<keyword evidence="2 7" id="KW-0055">Arginine biosynthesis</keyword>
<evidence type="ECO:0000256" key="1">
    <source>
        <dbReference type="ARBA" id="ARBA00004862"/>
    </source>
</evidence>
<evidence type="ECO:0000256" key="4">
    <source>
        <dbReference type="ARBA" id="ARBA00022857"/>
    </source>
</evidence>
<evidence type="ECO:0000256" key="6">
    <source>
        <dbReference type="ARBA" id="ARBA00050557"/>
    </source>
</evidence>
<comment type="catalytic activity">
    <reaction evidence="6 7">
        <text>N-acetyl-L-glutamate 5-semialdehyde + phosphate + NADP(+) = N-acetyl-L-glutamyl 5-phosphate + NADPH + H(+)</text>
        <dbReference type="Rhea" id="RHEA:21588"/>
        <dbReference type="ChEBI" id="CHEBI:15378"/>
        <dbReference type="ChEBI" id="CHEBI:29123"/>
        <dbReference type="ChEBI" id="CHEBI:43474"/>
        <dbReference type="ChEBI" id="CHEBI:57783"/>
        <dbReference type="ChEBI" id="CHEBI:57936"/>
        <dbReference type="ChEBI" id="CHEBI:58349"/>
        <dbReference type="EC" id="1.2.1.38"/>
    </reaction>
</comment>
<dbReference type="SUPFAM" id="SSF51735">
    <property type="entry name" value="NAD(P)-binding Rossmann-fold domains"/>
    <property type="match status" value="1"/>
</dbReference>
<reference evidence="10 11" key="1">
    <citation type="submission" date="2009-12" db="EMBL/GenBank/DDBJ databases">
        <title>Complete sequence of Thermotoga petrophila RKU-1.</title>
        <authorList>
            <consortium name="US DOE Joint Genome Institute"/>
            <person name="Lucas S."/>
            <person name="Copeland A."/>
            <person name="Lapidus A."/>
            <person name="Glavina del Rio T."/>
            <person name="Dalin E."/>
            <person name="Tice H."/>
            <person name="Bruce D."/>
            <person name="Goodwin L."/>
            <person name="Pitluck S."/>
            <person name="Munk A.C."/>
            <person name="Brettin T."/>
            <person name="Detter J.C."/>
            <person name="Han C."/>
            <person name="Tapia R."/>
            <person name="Larimer F."/>
            <person name="Land M."/>
            <person name="Hauser L."/>
            <person name="Kyrpides N."/>
            <person name="Mikhailova N."/>
            <person name="Nelson K.E."/>
            <person name="Gogarten J.P."/>
            <person name="Noll K.M."/>
        </authorList>
    </citation>
    <scope>NUCLEOTIDE SEQUENCE [LARGE SCALE GENOMIC DNA]</scope>
    <source>
        <strain evidence="11">ATCC BAA-489 / DSM 13996 / JCM 10882 / RKU-10</strain>
    </source>
</reference>
<organism evidence="10 11">
    <name type="scientific">Thermotoga petrophila (strain ATCC BAA-489 / DSM 13996 / JCM 10882 / RKU-10)</name>
    <name type="common">Thermotoga naphthophila</name>
    <dbReference type="NCBI Taxonomy" id="590168"/>
    <lineage>
        <taxon>Bacteria</taxon>
        <taxon>Thermotogati</taxon>
        <taxon>Thermotogota</taxon>
        <taxon>Thermotogae</taxon>
        <taxon>Thermotogales</taxon>
        <taxon>Thermotogaceae</taxon>
        <taxon>Thermotoga</taxon>
    </lineage>
</organism>
<evidence type="ECO:0000256" key="8">
    <source>
        <dbReference type="PROSITE-ProRule" id="PRU10010"/>
    </source>
</evidence>
<dbReference type="GO" id="GO:0003942">
    <property type="term" value="F:N-acetyl-gamma-glutamyl-phosphate reductase activity"/>
    <property type="evidence" value="ECO:0007669"/>
    <property type="project" value="UniProtKB-UniRule"/>
</dbReference>
<gene>
    <name evidence="7" type="primary">argC</name>
    <name evidence="10" type="ordered locus">Tnap_1033</name>
</gene>
<comment type="pathway">
    <text evidence="1 7">Amino-acid biosynthesis; L-arginine biosynthesis; N(2)-acetyl-L-ornithine from L-glutamate: step 3/4.</text>
</comment>
<comment type="subcellular location">
    <subcellularLocation>
        <location evidence="7">Cytoplasm</location>
    </subcellularLocation>
</comment>
<evidence type="ECO:0000256" key="2">
    <source>
        <dbReference type="ARBA" id="ARBA00022571"/>
    </source>
</evidence>
<dbReference type="CDD" id="cd17895">
    <property type="entry name" value="AGPR_1_N"/>
    <property type="match status" value="1"/>
</dbReference>
<dbReference type="NCBIfam" id="TIGR01850">
    <property type="entry name" value="argC"/>
    <property type="match status" value="1"/>
</dbReference>
<dbReference type="PANTHER" id="PTHR32338">
    <property type="entry name" value="N-ACETYL-GAMMA-GLUTAMYL-PHOSPHATE REDUCTASE, CHLOROPLASTIC-RELATED-RELATED"/>
    <property type="match status" value="1"/>
</dbReference>
<evidence type="ECO:0000256" key="3">
    <source>
        <dbReference type="ARBA" id="ARBA00022605"/>
    </source>
</evidence>
<dbReference type="EC" id="1.2.1.38" evidence="7"/>
<keyword evidence="3 7" id="KW-0028">Amino-acid biosynthesis</keyword>
<dbReference type="GO" id="GO:0006526">
    <property type="term" value="P:L-arginine biosynthetic process"/>
    <property type="evidence" value="ECO:0007669"/>
    <property type="project" value="UniProtKB-UniRule"/>
</dbReference>
<keyword evidence="4 7" id="KW-0521">NADP</keyword>
<dbReference type="FunFam" id="3.30.360.10:FF:000014">
    <property type="entry name" value="N-acetyl-gamma-glutamyl-phosphate reductase"/>
    <property type="match status" value="1"/>
</dbReference>
<accession>D2C834</accession>
<dbReference type="InterPro" id="IPR000534">
    <property type="entry name" value="Semialdehyde_DH_NAD-bd"/>
</dbReference>
<dbReference type="KEGG" id="tnp:Tnap_1033"/>
<proteinExistence type="inferred from homology"/>
<dbReference type="RefSeq" id="WP_012896310.1">
    <property type="nucleotide sequence ID" value="NC_013642.1"/>
</dbReference>
<dbReference type="UniPathway" id="UPA00068">
    <property type="reaction ID" value="UER00108"/>
</dbReference>
<protein>
    <recommendedName>
        <fullName evidence="7">N-acetyl-gamma-glutamyl-phosphate reductase</fullName>
        <shortName evidence="7">AGPR</shortName>
        <ecNumber evidence="7">1.2.1.38</ecNumber>
    </recommendedName>
    <alternativeName>
        <fullName evidence="7">N-acetyl-glutamate semialdehyde dehydrogenase</fullName>
        <shortName evidence="7">NAGSA dehydrogenase</shortName>
    </alternativeName>
</protein>
<dbReference type="Pfam" id="PF01118">
    <property type="entry name" value="Semialdhyde_dh"/>
    <property type="match status" value="1"/>
</dbReference>
<keyword evidence="11" id="KW-1185">Reference proteome</keyword>
<evidence type="ECO:0000259" key="9">
    <source>
        <dbReference type="SMART" id="SM00859"/>
    </source>
</evidence>
<feature type="active site" evidence="7 8">
    <location>
        <position position="145"/>
    </location>
</feature>
<dbReference type="GO" id="GO:0005737">
    <property type="term" value="C:cytoplasm"/>
    <property type="evidence" value="ECO:0007669"/>
    <property type="project" value="UniProtKB-SubCell"/>
</dbReference>
<dbReference type="InterPro" id="IPR000706">
    <property type="entry name" value="AGPR_type-1"/>
</dbReference>
<comment type="similarity">
    <text evidence="7">Belongs to the NAGSA dehydrogenase family. Type 1 subfamily.</text>
</comment>
<evidence type="ECO:0000313" key="10">
    <source>
        <dbReference type="EMBL" id="ADA67120.1"/>
    </source>
</evidence>
<dbReference type="GO" id="GO:0070401">
    <property type="term" value="F:NADP+ binding"/>
    <property type="evidence" value="ECO:0007669"/>
    <property type="project" value="InterPro"/>
</dbReference>
<feature type="domain" description="Semialdehyde dehydrogenase NAD-binding" evidence="9">
    <location>
        <begin position="3"/>
        <end position="137"/>
    </location>
</feature>
<dbReference type="HAMAP" id="MF_00150">
    <property type="entry name" value="ArgC_type1"/>
    <property type="match status" value="1"/>
</dbReference>
<dbReference type="Pfam" id="PF22698">
    <property type="entry name" value="Semialdhyde_dhC_1"/>
    <property type="match status" value="1"/>
</dbReference>
<sequence length="339" mass="37971">MIRAGIIGVTGYTGLELVRLLKSHPEVKITYLSSRTYAGKKLEEVFPSTLENSILSEFDPEKVSKNCDVLFTALPAGASYDLVRELKGVKIIDLGADFRFDDPGVYREWYGKELSGYENVKRVYGLPELHREEIKNAQVVGNPGCYPTSVILALAPALKHNLVDPETILVDAKSGVSGAGRKEKVDYLFSEVNESLRPYNVAKHRHVPEMEQELEKISGKKVNVVFTPHLVPMTRGILSTIYVKTDKSLEEIYEAYLEFYRNEPFVHVLPTGIYPSTKWCYGSNHVFIGMQLEERTNTLILMSAIDNLVKGASGQAVQNMNIMFGLAETKGLEFTPIYP</sequence>
<dbReference type="InterPro" id="IPR023013">
    <property type="entry name" value="AGPR_AS"/>
</dbReference>
<dbReference type="PROSITE" id="PS01224">
    <property type="entry name" value="ARGC"/>
    <property type="match status" value="1"/>
</dbReference>
<dbReference type="Gene3D" id="3.40.50.720">
    <property type="entry name" value="NAD(P)-binding Rossmann-like Domain"/>
    <property type="match status" value="1"/>
</dbReference>
<dbReference type="InterPro" id="IPR050085">
    <property type="entry name" value="AGPR"/>
</dbReference>
<dbReference type="SUPFAM" id="SSF55347">
    <property type="entry name" value="Glyceraldehyde-3-phosphate dehydrogenase-like, C-terminal domain"/>
    <property type="match status" value="1"/>
</dbReference>
<dbReference type="HOGENOM" id="CLU_006384_0_1_0"/>
<name>D2C834_THEP2</name>
<dbReference type="EMBL" id="CP001839">
    <property type="protein sequence ID" value="ADA67120.1"/>
    <property type="molecule type" value="Genomic_DNA"/>
</dbReference>
<dbReference type="PANTHER" id="PTHR32338:SF10">
    <property type="entry name" value="N-ACETYL-GAMMA-GLUTAMYL-PHOSPHATE REDUCTASE, CHLOROPLASTIC-RELATED"/>
    <property type="match status" value="1"/>
</dbReference>
<dbReference type="SMART" id="SM00859">
    <property type="entry name" value="Semialdhyde_dh"/>
    <property type="match status" value="1"/>
</dbReference>